<evidence type="ECO:0000256" key="1">
    <source>
        <dbReference type="SAM" id="MobiDB-lite"/>
    </source>
</evidence>
<proteinExistence type="predicted"/>
<dbReference type="RefSeq" id="WP_053380227.1">
    <property type="nucleotide sequence ID" value="NZ_CP011801.1"/>
</dbReference>
<reference evidence="3 4" key="1">
    <citation type="journal article" date="2015" name="Proc. Natl. Acad. Sci. U.S.A.">
        <title>Expanded metabolic versatility of ubiquitous nitrite-oxidizing bacteria from the genus Nitrospira.</title>
        <authorList>
            <person name="Koch H."/>
            <person name="Lucker S."/>
            <person name="Albertsen M."/>
            <person name="Kitzinger K."/>
            <person name="Herbold C."/>
            <person name="Spieck E."/>
            <person name="Nielsen P.H."/>
            <person name="Wagner M."/>
            <person name="Daims H."/>
        </authorList>
    </citation>
    <scope>NUCLEOTIDE SEQUENCE [LARGE SCALE GENOMIC DNA]</scope>
    <source>
        <strain evidence="3 4">NSP M-1</strain>
    </source>
</reference>
<dbReference type="KEGG" id="nmv:NITMOv2_2745"/>
<feature type="compositionally biased region" description="Basic and acidic residues" evidence="1">
    <location>
        <begin position="195"/>
        <end position="224"/>
    </location>
</feature>
<sequence length="272" mass="30881">MKLLTSSFVGVSGLFSALLLVLSPAPAEAAPWLAPAADERISADWVKDVAQAFRKNRFKNVFMNQPFGCDQCRIIHFLNNAAEALDNDRPKLAKSFIHRALAVLEDGKDEGWYTDADVRPIKRLIIEKANQGLKEAGAAQLALSPPRERGKDPRYERGDDPLFSRSDRSNQYGGGQERWSGYTEEHTYGLTERLDVDRDRQAQRDSRSARSRQSDEGRFDRYYSEDFSFEEQDAGQRAGRDRASHRRGMTRFPEEMTTEDALNALMEQDQQG</sequence>
<evidence type="ECO:0000256" key="2">
    <source>
        <dbReference type="SAM" id="SignalP"/>
    </source>
</evidence>
<dbReference type="Proteomes" id="UP000069205">
    <property type="component" value="Chromosome"/>
</dbReference>
<dbReference type="PATRIC" id="fig|42253.5.peg.2716"/>
<dbReference type="AlphaFoldDB" id="A0A0K2GDW7"/>
<feature type="region of interest" description="Disordered" evidence="1">
    <location>
        <begin position="137"/>
        <end position="183"/>
    </location>
</feature>
<feature type="region of interest" description="Disordered" evidence="1">
    <location>
        <begin position="195"/>
        <end position="272"/>
    </location>
</feature>
<evidence type="ECO:0000313" key="4">
    <source>
        <dbReference type="Proteomes" id="UP000069205"/>
    </source>
</evidence>
<dbReference type="STRING" id="42253.NITMOv2_2745"/>
<organism evidence="3 4">
    <name type="scientific">Nitrospira moscoviensis</name>
    <dbReference type="NCBI Taxonomy" id="42253"/>
    <lineage>
        <taxon>Bacteria</taxon>
        <taxon>Pseudomonadati</taxon>
        <taxon>Nitrospirota</taxon>
        <taxon>Nitrospiria</taxon>
        <taxon>Nitrospirales</taxon>
        <taxon>Nitrospiraceae</taxon>
        <taxon>Nitrospira</taxon>
    </lineage>
</organism>
<feature type="chain" id="PRO_5005476970" evidence="2">
    <location>
        <begin position="30"/>
        <end position="272"/>
    </location>
</feature>
<evidence type="ECO:0000313" key="3">
    <source>
        <dbReference type="EMBL" id="ALA59155.1"/>
    </source>
</evidence>
<keyword evidence="4" id="KW-1185">Reference proteome</keyword>
<dbReference type="EMBL" id="CP011801">
    <property type="protein sequence ID" value="ALA59155.1"/>
    <property type="molecule type" value="Genomic_DNA"/>
</dbReference>
<protein>
    <submittedName>
        <fullName evidence="3">Uncharacterized protein</fullName>
    </submittedName>
</protein>
<accession>A0A0K2GDW7</accession>
<keyword evidence="2" id="KW-0732">Signal</keyword>
<name>A0A0K2GDW7_NITMO</name>
<feature type="signal peptide" evidence="2">
    <location>
        <begin position="1"/>
        <end position="29"/>
    </location>
</feature>
<gene>
    <name evidence="3" type="ORF">NITMOv2_2745</name>
</gene>
<feature type="compositionally biased region" description="Basic and acidic residues" evidence="1">
    <location>
        <begin position="146"/>
        <end position="168"/>
    </location>
</feature>